<organism evidence="2 3">
    <name type="scientific">Nocardia brasiliensis</name>
    <dbReference type="NCBI Taxonomy" id="37326"/>
    <lineage>
        <taxon>Bacteria</taxon>
        <taxon>Bacillati</taxon>
        <taxon>Actinomycetota</taxon>
        <taxon>Actinomycetes</taxon>
        <taxon>Mycobacteriales</taxon>
        <taxon>Nocardiaceae</taxon>
        <taxon>Nocardia</taxon>
    </lineage>
</organism>
<dbReference type="Proteomes" id="UP000501705">
    <property type="component" value="Chromosome"/>
</dbReference>
<dbReference type="InterPro" id="IPR001226">
    <property type="entry name" value="Flavodoxin_CS"/>
</dbReference>
<dbReference type="AlphaFoldDB" id="A0A6G9XS77"/>
<accession>A0A6G9XS77</accession>
<dbReference type="GO" id="GO:0010181">
    <property type="term" value="F:FMN binding"/>
    <property type="evidence" value="ECO:0007669"/>
    <property type="project" value="InterPro"/>
</dbReference>
<proteinExistence type="predicted"/>
<protein>
    <submittedName>
        <fullName evidence="2">Flavodoxin</fullName>
    </submittedName>
</protein>
<evidence type="ECO:0000259" key="1">
    <source>
        <dbReference type="PROSITE" id="PS50902"/>
    </source>
</evidence>
<name>A0A6G9XS77_NOCBR</name>
<gene>
    <name evidence="2" type="ORF">F5X71_16300</name>
</gene>
<dbReference type="InterPro" id="IPR052200">
    <property type="entry name" value="Protoporphyrinogen_IX_DH"/>
</dbReference>
<feature type="domain" description="Flavodoxin-like" evidence="1">
    <location>
        <begin position="8"/>
        <end position="184"/>
    </location>
</feature>
<reference evidence="2 3" key="1">
    <citation type="journal article" date="2019" name="ACS Chem. Biol.">
        <title>Identification and Mobilization of a Cryptic Antibiotic Biosynthesis Gene Locus from a Human-Pathogenic Nocardia Isolate.</title>
        <authorList>
            <person name="Herisse M."/>
            <person name="Ishida K."/>
            <person name="Porter J.L."/>
            <person name="Howden B."/>
            <person name="Hertweck C."/>
            <person name="Stinear T.P."/>
            <person name="Pidot S.J."/>
        </authorList>
    </citation>
    <scope>NUCLEOTIDE SEQUENCE [LARGE SCALE GENOMIC DNA]</scope>
    <source>
        <strain evidence="2 3">AUSMDU00024985</strain>
    </source>
</reference>
<dbReference type="PROSITE" id="PS50902">
    <property type="entry name" value="FLAVODOXIN_LIKE"/>
    <property type="match status" value="1"/>
</dbReference>
<dbReference type="Gene3D" id="3.40.50.360">
    <property type="match status" value="1"/>
</dbReference>
<dbReference type="PROSITE" id="PS00201">
    <property type="entry name" value="FLAVODOXIN"/>
    <property type="match status" value="1"/>
</dbReference>
<dbReference type="SUPFAM" id="SSF52218">
    <property type="entry name" value="Flavoproteins"/>
    <property type="match status" value="1"/>
</dbReference>
<sequence>MDSEPTRIAVIYATAQGSTRDIAEFIAADLTDRGAEVELRDVEHAPELSRFDGVILGSAVHNMALLPAAASFVRSHRDELRKSDVWMFSVGLGPALRGPIGRRLGATVPKKIAALCETVSPWDYRPFSGHYERAGVSLRARLLYRLMGGGRYGDLRDWHAIRTWSTMIAQSLGLPKADTATMHP</sequence>
<dbReference type="GO" id="GO:0006783">
    <property type="term" value="P:heme biosynthetic process"/>
    <property type="evidence" value="ECO:0007669"/>
    <property type="project" value="TreeGrafter"/>
</dbReference>
<dbReference type="RefSeq" id="WP_167462740.1">
    <property type="nucleotide sequence ID" value="NZ_CP046171.1"/>
</dbReference>
<evidence type="ECO:0000313" key="3">
    <source>
        <dbReference type="Proteomes" id="UP000501705"/>
    </source>
</evidence>
<evidence type="ECO:0000313" key="2">
    <source>
        <dbReference type="EMBL" id="QIS03673.1"/>
    </source>
</evidence>
<dbReference type="PANTHER" id="PTHR38030:SF2">
    <property type="entry name" value="PROTOPORPHYRINOGEN IX DEHYDROGENASE [QUINONE]"/>
    <property type="match status" value="1"/>
</dbReference>
<dbReference type="InterPro" id="IPR008254">
    <property type="entry name" value="Flavodoxin/NO_synth"/>
</dbReference>
<dbReference type="EMBL" id="CP046171">
    <property type="protein sequence ID" value="QIS03673.1"/>
    <property type="molecule type" value="Genomic_DNA"/>
</dbReference>
<dbReference type="PANTHER" id="PTHR38030">
    <property type="entry name" value="PROTOPORPHYRINOGEN IX DEHYDROGENASE [MENAQUINONE]"/>
    <property type="match status" value="1"/>
</dbReference>
<dbReference type="Pfam" id="PF12724">
    <property type="entry name" value="Flavodoxin_5"/>
    <property type="match status" value="1"/>
</dbReference>
<dbReference type="InterPro" id="IPR029039">
    <property type="entry name" value="Flavoprotein-like_sf"/>
</dbReference>
<dbReference type="GO" id="GO:0070819">
    <property type="term" value="F:menaquinone-dependent protoporphyrinogen oxidase activity"/>
    <property type="evidence" value="ECO:0007669"/>
    <property type="project" value="TreeGrafter"/>
</dbReference>
<dbReference type="InterPro" id="IPR026816">
    <property type="entry name" value="Flavodoxin_dom"/>
</dbReference>
<dbReference type="GO" id="GO:0009055">
    <property type="term" value="F:electron transfer activity"/>
    <property type="evidence" value="ECO:0007669"/>
    <property type="project" value="InterPro"/>
</dbReference>